<keyword evidence="3" id="KW-0560">Oxidoreductase</keyword>
<dbReference type="OrthoDB" id="9805815at2"/>
<dbReference type="InterPro" id="IPR006311">
    <property type="entry name" value="TAT_signal"/>
</dbReference>
<dbReference type="Proteomes" id="UP000198615">
    <property type="component" value="Unassembled WGS sequence"/>
</dbReference>
<dbReference type="PANTHER" id="PTHR34315">
    <property type="match status" value="1"/>
</dbReference>
<organism evidence="3 4">
    <name type="scientific">Thalassobaculum litoreum DSM 18839</name>
    <dbReference type="NCBI Taxonomy" id="1123362"/>
    <lineage>
        <taxon>Bacteria</taxon>
        <taxon>Pseudomonadati</taxon>
        <taxon>Pseudomonadota</taxon>
        <taxon>Alphaproteobacteria</taxon>
        <taxon>Rhodospirillales</taxon>
        <taxon>Thalassobaculaceae</taxon>
        <taxon>Thalassobaculum</taxon>
    </lineage>
</organism>
<keyword evidence="3" id="KW-0223">Dioxygenase</keyword>
<evidence type="ECO:0000259" key="2">
    <source>
        <dbReference type="Pfam" id="PF00775"/>
    </source>
</evidence>
<dbReference type="Gene3D" id="2.60.130.10">
    <property type="entry name" value="Aromatic compound dioxygenase"/>
    <property type="match status" value="1"/>
</dbReference>
<reference evidence="3 4" key="1">
    <citation type="submission" date="2016-10" db="EMBL/GenBank/DDBJ databases">
        <authorList>
            <person name="Varghese N."/>
            <person name="Submissions S."/>
        </authorList>
    </citation>
    <scope>NUCLEOTIDE SEQUENCE [LARGE SCALE GENOMIC DNA]</scope>
    <source>
        <strain evidence="3 4">DSM 18839</strain>
    </source>
</reference>
<sequence>MSQPIEDHDLGFQHDLPRLIGRRRALSLLGGVGLAAAGGLPAQAARCFALPWETEGPFPADGSNGRGGRALNLLPRAGVVRDDLRSSFGPMMPVADGVALELELTLVNADGCTPLEDHAIYLWHCDAAGRYSLYDLPDANYLRGVGVTDSDGEVGVTTIVPGCYAGRWPHIHFEIFESADAAVAGARSLLTSQIALPEMAAAEVYRTGGPYGDALRNLRRVGIPRDTVFRDNTPQQLAQQTLSMSGDPEDGYTGTLTIPVDLNADRHSAAGPRPGEASGALPPPTRLKR</sequence>
<dbReference type="PROSITE" id="PS51318">
    <property type="entry name" value="TAT"/>
    <property type="match status" value="1"/>
</dbReference>
<dbReference type="GO" id="GO:0016702">
    <property type="term" value="F:oxidoreductase activity, acting on single donors with incorporation of molecular oxygen, incorporation of two atoms of oxygen"/>
    <property type="evidence" value="ECO:0007669"/>
    <property type="project" value="InterPro"/>
</dbReference>
<feature type="region of interest" description="Disordered" evidence="1">
    <location>
        <begin position="241"/>
        <end position="289"/>
    </location>
</feature>
<name>A0A8G2EY34_9PROT</name>
<dbReference type="InterPro" id="IPR015889">
    <property type="entry name" value="Intradiol_dOase_core"/>
</dbReference>
<dbReference type="EMBL" id="FNBW01000005">
    <property type="protein sequence ID" value="SDF65600.1"/>
    <property type="molecule type" value="Genomic_DNA"/>
</dbReference>
<feature type="domain" description="Intradiol ring-cleavage dioxygenases" evidence="2">
    <location>
        <begin position="97"/>
        <end position="166"/>
    </location>
</feature>
<evidence type="ECO:0000313" key="4">
    <source>
        <dbReference type="Proteomes" id="UP000198615"/>
    </source>
</evidence>
<dbReference type="InterPro" id="IPR000627">
    <property type="entry name" value="Intradiol_dOase_C"/>
</dbReference>
<proteinExistence type="predicted"/>
<dbReference type="SUPFAM" id="SSF49482">
    <property type="entry name" value="Aromatic compound dioxygenase"/>
    <property type="match status" value="1"/>
</dbReference>
<comment type="caution">
    <text evidence="3">The sequence shown here is derived from an EMBL/GenBank/DDBJ whole genome shotgun (WGS) entry which is preliminary data.</text>
</comment>
<dbReference type="RefSeq" id="WP_093149920.1">
    <property type="nucleotide sequence ID" value="NZ_FNBW01000005.1"/>
</dbReference>
<gene>
    <name evidence="3" type="ORF">SAMN05660686_01942</name>
</gene>
<protein>
    <submittedName>
        <fullName evidence="3">Dioxygenase</fullName>
    </submittedName>
</protein>
<evidence type="ECO:0000256" key="1">
    <source>
        <dbReference type="SAM" id="MobiDB-lite"/>
    </source>
</evidence>
<dbReference type="GO" id="GO:0008199">
    <property type="term" value="F:ferric iron binding"/>
    <property type="evidence" value="ECO:0007669"/>
    <property type="project" value="InterPro"/>
</dbReference>
<evidence type="ECO:0000313" key="3">
    <source>
        <dbReference type="EMBL" id="SDF65600.1"/>
    </source>
</evidence>
<dbReference type="AlphaFoldDB" id="A0A8G2EY34"/>
<accession>A0A8G2EY34</accession>
<dbReference type="PANTHER" id="PTHR34315:SF1">
    <property type="entry name" value="INTRADIOL RING-CLEAVAGE DIOXYGENASES DOMAIN-CONTAINING PROTEIN-RELATED"/>
    <property type="match status" value="1"/>
</dbReference>
<dbReference type="Pfam" id="PF00775">
    <property type="entry name" value="Dioxygenase_C"/>
    <property type="match status" value="1"/>
</dbReference>
<keyword evidence="4" id="KW-1185">Reference proteome</keyword>